<evidence type="ECO:0000313" key="3">
    <source>
        <dbReference type="Proteomes" id="UP001162734"/>
    </source>
</evidence>
<evidence type="ECO:0000256" key="1">
    <source>
        <dbReference type="SAM" id="MobiDB-lite"/>
    </source>
</evidence>
<gene>
    <name evidence="2" type="ORF">AMPC_28880</name>
</gene>
<dbReference type="EMBL" id="AP025592">
    <property type="protein sequence ID" value="BDG09775.1"/>
    <property type="molecule type" value="Genomic_DNA"/>
</dbReference>
<dbReference type="InterPro" id="IPR013211">
    <property type="entry name" value="LVIVD"/>
</dbReference>
<evidence type="ECO:0000313" key="2">
    <source>
        <dbReference type="EMBL" id="BDG09775.1"/>
    </source>
</evidence>
<dbReference type="PROSITE" id="PS51257">
    <property type="entry name" value="PROKAR_LIPOPROTEIN"/>
    <property type="match status" value="1"/>
</dbReference>
<feature type="compositionally biased region" description="Low complexity" evidence="1">
    <location>
        <begin position="43"/>
        <end position="62"/>
    </location>
</feature>
<evidence type="ECO:0008006" key="4">
    <source>
        <dbReference type="Google" id="ProtNLM"/>
    </source>
</evidence>
<protein>
    <recommendedName>
        <fullName evidence="4">Lipoprotein</fullName>
    </recommendedName>
</protein>
<accession>A0ABM7XD16</accession>
<organism evidence="2 3">
    <name type="scientific">Anaeromyxobacter paludicola</name>
    <dbReference type="NCBI Taxonomy" id="2918171"/>
    <lineage>
        <taxon>Bacteria</taxon>
        <taxon>Pseudomonadati</taxon>
        <taxon>Myxococcota</taxon>
        <taxon>Myxococcia</taxon>
        <taxon>Myxococcales</taxon>
        <taxon>Cystobacterineae</taxon>
        <taxon>Anaeromyxobacteraceae</taxon>
        <taxon>Anaeromyxobacter</taxon>
    </lineage>
</organism>
<proteinExistence type="predicted"/>
<dbReference type="Proteomes" id="UP001162734">
    <property type="component" value="Chromosome"/>
</dbReference>
<dbReference type="InterPro" id="IPR019198">
    <property type="entry name" value="Beta_propeller_containing"/>
</dbReference>
<keyword evidence="3" id="KW-1185">Reference proteome</keyword>
<name>A0ABM7XD16_9BACT</name>
<sequence length="953" mass="97627">MRVHACLGAAVALVLACSGSTGPRDPGQVDFLSQPPGGGRGGPAVPTGAPATTDGASGAATPRPVVESDLYQRQGDTLLVLDAWRGLLVLDLADPLQPRLLSRVPVLGEPVHLYRRGDVAFFGVRGAFEYAPSAGGAGPEALFGSELLAVDVSQPAAPQVLSRFRLDGELIESRIVGDVLYTVARRSGWWALGPPPGGVVAVGSAGGTGVAGGGAPAGADDLSVASFDLGDPRDVRQVQALTLDVTGWDAHAAIAACADPARCGSAARIVLSLSGYAPGGPTTRFQPIDVSDPGGALVAGASFDAEGAVLDRFAMDFDPASGLFRAALANGTSGGTLRLWRAPDVSAAVPAGSLTVGDGEALTAARFDGARAYLSTAARIDPLFVLDTSDPDHPVSLGQADLPGWLDALEPRGDQLLALGHAPGPSGAGATLALSLFDLSGGAPVKLSQVPFGATWGFVAASRDDLRKALTVVDGAGLVLVPVQGYDWQRQAWSGGTQLFDWTPGAPGPLVLRGFLSHPGFITRAFPLDGAAVRLAALSDEALQLLDASDRDHPAELARLELSRPVNALAIVRGAAAELCGELTTGRQELVVAPASEPDSASPLARLALPDGAARLFQDGDLLWLLTSDWRTGTAALLAVDLSDPAHPRLRGRLDLTPEEAGSWFAGSWGWGDQAVLAGKVLALHRAGGGYAVPLAAAAPGGAAAGAPADEVRLFDLADPDHPRRAAVVALPSGGWSWGLAAAGPYLWITHLEWVPDDAQGRVRYYVDRIDAGDPDRPVLLPKVNVPGVFAGASGSGARLYTLEGTWGDAPTTALHALDLTADGKARLAASATLPGWGGGALLAGGQAYLETWPADAGGARLAAVELASMRVTSNEPLPVAWGSLARAAGGKLFLQAGWYRSGVLVYDLADPARPAFERFVRTNGWIADVVVDGATAYLPSGPYGVQTVALGP</sequence>
<dbReference type="Pfam" id="PF08309">
    <property type="entry name" value="LVIVD"/>
    <property type="match status" value="1"/>
</dbReference>
<dbReference type="Pfam" id="PF09826">
    <property type="entry name" value="Beta_propel"/>
    <property type="match status" value="1"/>
</dbReference>
<dbReference type="RefSeq" id="WP_248342103.1">
    <property type="nucleotide sequence ID" value="NZ_AP025592.1"/>
</dbReference>
<feature type="region of interest" description="Disordered" evidence="1">
    <location>
        <begin position="26"/>
        <end position="62"/>
    </location>
</feature>
<reference evidence="3" key="1">
    <citation type="journal article" date="2022" name="Int. J. Syst. Evol. Microbiol.">
        <title>Anaeromyxobacter oryzae sp. nov., Anaeromyxobacter diazotrophicus sp. nov. and Anaeromyxobacter paludicola sp. nov., isolated from paddy soils.</title>
        <authorList>
            <person name="Itoh H."/>
            <person name="Xu Z."/>
            <person name="Mise K."/>
            <person name="Masuda Y."/>
            <person name="Ushijima N."/>
            <person name="Hayakawa C."/>
            <person name="Shiratori Y."/>
            <person name="Senoo K."/>
        </authorList>
    </citation>
    <scope>NUCLEOTIDE SEQUENCE [LARGE SCALE GENOMIC DNA]</scope>
    <source>
        <strain evidence="3">Red630</strain>
    </source>
</reference>